<keyword evidence="3" id="KW-1185">Reference proteome</keyword>
<feature type="compositionally biased region" description="Acidic residues" evidence="1">
    <location>
        <begin position="73"/>
        <end position="85"/>
    </location>
</feature>
<organism evidence="2 3">
    <name type="scientific">Artemia franciscana</name>
    <name type="common">Brine shrimp</name>
    <name type="synonym">Artemia sanfranciscana</name>
    <dbReference type="NCBI Taxonomy" id="6661"/>
    <lineage>
        <taxon>Eukaryota</taxon>
        <taxon>Metazoa</taxon>
        <taxon>Ecdysozoa</taxon>
        <taxon>Arthropoda</taxon>
        <taxon>Crustacea</taxon>
        <taxon>Branchiopoda</taxon>
        <taxon>Anostraca</taxon>
        <taxon>Artemiidae</taxon>
        <taxon>Artemia</taxon>
    </lineage>
</organism>
<evidence type="ECO:0000313" key="3">
    <source>
        <dbReference type="Proteomes" id="UP001187531"/>
    </source>
</evidence>
<feature type="region of interest" description="Disordered" evidence="1">
    <location>
        <begin position="26"/>
        <end position="86"/>
    </location>
</feature>
<dbReference type="AlphaFoldDB" id="A0AA88I979"/>
<protein>
    <submittedName>
        <fullName evidence="2">Uncharacterized protein</fullName>
    </submittedName>
</protein>
<evidence type="ECO:0000313" key="2">
    <source>
        <dbReference type="EMBL" id="KAK2722256.1"/>
    </source>
</evidence>
<feature type="compositionally biased region" description="Polar residues" evidence="1">
    <location>
        <begin position="38"/>
        <end position="58"/>
    </location>
</feature>
<comment type="caution">
    <text evidence="2">The sequence shown here is derived from an EMBL/GenBank/DDBJ whole genome shotgun (WGS) entry which is preliminary data.</text>
</comment>
<accession>A0AA88I979</accession>
<proteinExistence type="predicted"/>
<gene>
    <name evidence="2" type="ORF">QYM36_002703</name>
</gene>
<reference evidence="2" key="1">
    <citation type="submission" date="2023-07" db="EMBL/GenBank/DDBJ databases">
        <title>Chromosome-level genome assembly of Artemia franciscana.</title>
        <authorList>
            <person name="Jo E."/>
        </authorList>
    </citation>
    <scope>NUCLEOTIDE SEQUENCE</scope>
    <source>
        <tissue evidence="2">Whole body</tissue>
    </source>
</reference>
<sequence>MKQGKVIDDDFYNLWESKQRSVLDAENVTRTKSKSKRTYQLSSGTDSGPENSGVLSTEQKTKKKRKMATDNLELSDNDSESEMSESSEGVAIISSFKEESLGIPDVEDASSLGQKTLVMNNFKKLGILLNRMIGIGFDNASVNTGAPARLGALPTTGSPGGGNVDDQPELFVLGCTSHSLALVASHASE</sequence>
<dbReference type="EMBL" id="JAVRJZ010000005">
    <property type="protein sequence ID" value="KAK2722256.1"/>
    <property type="molecule type" value="Genomic_DNA"/>
</dbReference>
<dbReference type="Proteomes" id="UP001187531">
    <property type="component" value="Unassembled WGS sequence"/>
</dbReference>
<name>A0AA88I979_ARTSF</name>
<evidence type="ECO:0000256" key="1">
    <source>
        <dbReference type="SAM" id="MobiDB-lite"/>
    </source>
</evidence>